<dbReference type="InterPro" id="IPR023408">
    <property type="entry name" value="MscS_beta-dom_sf"/>
</dbReference>
<keyword evidence="5" id="KW-0812">Transmembrane</keyword>
<dbReference type="InterPro" id="IPR030192">
    <property type="entry name" value="YbdG"/>
</dbReference>
<dbReference type="GO" id="GO:0008381">
    <property type="term" value="F:mechanosensitive monoatomic ion channel activity"/>
    <property type="evidence" value="ECO:0007669"/>
    <property type="project" value="InterPro"/>
</dbReference>
<protein>
    <recommendedName>
        <fullName evidence="9">Mechanosensing system component YbdG</fullName>
    </recommendedName>
    <alternativeName>
        <fullName evidence="10">Mechanosensitive channel homolog YbdG</fullName>
    </alternativeName>
</protein>
<accession>A0A2K9AHG7</accession>
<dbReference type="InterPro" id="IPR049278">
    <property type="entry name" value="MS_channel_C"/>
</dbReference>
<dbReference type="AlphaFoldDB" id="A0A2K9AHG7"/>
<dbReference type="GO" id="GO:0071470">
    <property type="term" value="P:cellular response to osmotic stress"/>
    <property type="evidence" value="ECO:0007669"/>
    <property type="project" value="InterPro"/>
</dbReference>
<comment type="similarity">
    <text evidence="2">Belongs to the MscS (TC 1.A.23) family.</text>
</comment>
<proteinExistence type="inferred from homology"/>
<dbReference type="Proteomes" id="UP000232693">
    <property type="component" value="Chromosome"/>
</dbReference>
<evidence type="ECO:0000256" key="6">
    <source>
        <dbReference type="ARBA" id="ARBA00022989"/>
    </source>
</evidence>
<dbReference type="InterPro" id="IPR006685">
    <property type="entry name" value="MscS_channel_2nd"/>
</dbReference>
<dbReference type="EMBL" id="CP025120">
    <property type="protein sequence ID" value="AUD78394.1"/>
    <property type="molecule type" value="Genomic_DNA"/>
</dbReference>
<dbReference type="KEGG" id="kpd:CW740_03675"/>
<keyword evidence="6" id="KW-1133">Transmembrane helix</keyword>
<dbReference type="Gene3D" id="2.30.30.60">
    <property type="match status" value="1"/>
</dbReference>
<keyword evidence="8" id="KW-0472">Membrane</keyword>
<dbReference type="Pfam" id="PF00924">
    <property type="entry name" value="MS_channel_2nd"/>
    <property type="match status" value="1"/>
</dbReference>
<keyword evidence="4" id="KW-0997">Cell inner membrane</keyword>
<evidence type="ECO:0000256" key="3">
    <source>
        <dbReference type="ARBA" id="ARBA00022475"/>
    </source>
</evidence>
<evidence type="ECO:0000313" key="12">
    <source>
        <dbReference type="Proteomes" id="UP000232693"/>
    </source>
</evidence>
<evidence type="ECO:0000256" key="9">
    <source>
        <dbReference type="ARBA" id="ARBA00093630"/>
    </source>
</evidence>
<reference evidence="11 12" key="1">
    <citation type="submission" date="2017-12" db="EMBL/GenBank/DDBJ databases">
        <title>Kangiella profundi FT102 completed genome.</title>
        <authorList>
            <person name="Xu J."/>
            <person name="Wang J."/>
            <person name="Lu Y."/>
        </authorList>
    </citation>
    <scope>NUCLEOTIDE SEQUENCE [LARGE SCALE GENOMIC DNA]</scope>
    <source>
        <strain evidence="11 12">FT102</strain>
    </source>
</reference>
<dbReference type="InterPro" id="IPR010920">
    <property type="entry name" value="LSM_dom_sf"/>
</dbReference>
<dbReference type="PANTHER" id="PTHR30414">
    <property type="entry name" value="MINICONDUCTANCE MECHANOSENSITIVE CHANNEL YBDG"/>
    <property type="match status" value="1"/>
</dbReference>
<dbReference type="FunFam" id="2.30.30.60:FF:000002">
    <property type="entry name" value="Mechanosensitive ion channel family protein"/>
    <property type="match status" value="1"/>
</dbReference>
<keyword evidence="3" id="KW-1003">Cell membrane</keyword>
<name>A0A2K9AHG7_9GAMM</name>
<evidence type="ECO:0000256" key="1">
    <source>
        <dbReference type="ARBA" id="ARBA00004429"/>
    </source>
</evidence>
<evidence type="ECO:0000256" key="4">
    <source>
        <dbReference type="ARBA" id="ARBA00022519"/>
    </source>
</evidence>
<keyword evidence="12" id="KW-1185">Reference proteome</keyword>
<evidence type="ECO:0000256" key="2">
    <source>
        <dbReference type="ARBA" id="ARBA00008017"/>
    </source>
</evidence>
<evidence type="ECO:0000313" key="11">
    <source>
        <dbReference type="EMBL" id="AUD78394.1"/>
    </source>
</evidence>
<dbReference type="SUPFAM" id="SSF50182">
    <property type="entry name" value="Sm-like ribonucleoproteins"/>
    <property type="match status" value="1"/>
</dbReference>
<organism evidence="11 12">
    <name type="scientific">Kangiella profundi</name>
    <dbReference type="NCBI Taxonomy" id="1561924"/>
    <lineage>
        <taxon>Bacteria</taxon>
        <taxon>Pseudomonadati</taxon>
        <taxon>Pseudomonadota</taxon>
        <taxon>Gammaproteobacteria</taxon>
        <taxon>Kangiellales</taxon>
        <taxon>Kangiellaceae</taxon>
        <taxon>Kangiella</taxon>
    </lineage>
</organism>
<evidence type="ECO:0000256" key="7">
    <source>
        <dbReference type="ARBA" id="ARBA00023016"/>
    </source>
</evidence>
<dbReference type="RefSeq" id="WP_106646265.1">
    <property type="nucleotide sequence ID" value="NZ_BMGO01000002.1"/>
</dbReference>
<evidence type="ECO:0000256" key="10">
    <source>
        <dbReference type="ARBA" id="ARBA00093659"/>
    </source>
</evidence>
<comment type="subcellular location">
    <subcellularLocation>
        <location evidence="1">Cell inner membrane</location>
        <topology evidence="1">Multi-pass membrane protein</topology>
    </subcellularLocation>
</comment>
<evidence type="ECO:0000256" key="5">
    <source>
        <dbReference type="ARBA" id="ARBA00022692"/>
    </source>
</evidence>
<dbReference type="Pfam" id="PF21082">
    <property type="entry name" value="MS_channel_3rd"/>
    <property type="match status" value="1"/>
</dbReference>
<dbReference type="GO" id="GO:0005886">
    <property type="term" value="C:plasma membrane"/>
    <property type="evidence" value="ECO:0007669"/>
    <property type="project" value="UniProtKB-SubCell"/>
</dbReference>
<dbReference type="PANTHER" id="PTHR30414:SF0">
    <property type="entry name" value="MINICONDUCTANCE MECHANOSENSITIVE CHANNEL YBDG"/>
    <property type="match status" value="1"/>
</dbReference>
<evidence type="ECO:0000256" key="8">
    <source>
        <dbReference type="ARBA" id="ARBA00023136"/>
    </source>
</evidence>
<dbReference type="OrthoDB" id="9775207at2"/>
<gene>
    <name evidence="11" type="ORF">CW740_03675</name>
</gene>
<keyword evidence="7" id="KW-0346">Stress response</keyword>
<sequence length="434" mass="48743">MQQKITEWLKNHGVEFSDITALASVLGLIVLISVVVHLILHRVVLRFVENRARQSKKLWKRSLFENKLFNRFALMIQGIIIYIQAGLWLMPESIVLNWIQTITLLWIQLFALLTIFSFLDALYLMGQKKTEAKALPLKGIFQSIKIVAVLVVAILAISILAGKSPILILSGLGAMTAVVMLVFKDPILGLVAGIQLSANDMLEVGDWLEMPQYGADGDVIEIGLTTVKVQNWDKTITTIPTYALISNSFKNWRGMMESGGRRIKRSVLIDSSSVEFLSDQVIEKLSKSKLLAPYLQQKLDEVKKYNEENGVDMSLRINGRRLTNLGTFRAYLLNYLKNHAQIHQELTLMVRQLEASANGIPLEIYAFTKTTDWAVYEGIQSDIFDHIFAVLPEFGLRVHQSPTGYDVRSLAFARDGRGHDQPATGAKAEQNKSS</sequence>